<keyword evidence="3" id="KW-1185">Reference proteome</keyword>
<comment type="caution">
    <text evidence="2">The sequence shown here is derived from an EMBL/GenBank/DDBJ whole genome shotgun (WGS) entry which is preliminary data.</text>
</comment>
<organism evidence="2 3">
    <name type="scientific">Marinicrinis lubricantis</name>
    <dbReference type="NCBI Taxonomy" id="2086470"/>
    <lineage>
        <taxon>Bacteria</taxon>
        <taxon>Bacillati</taxon>
        <taxon>Bacillota</taxon>
        <taxon>Bacilli</taxon>
        <taxon>Bacillales</taxon>
        <taxon>Paenibacillaceae</taxon>
    </lineage>
</organism>
<evidence type="ECO:0000313" key="3">
    <source>
        <dbReference type="Proteomes" id="UP001596250"/>
    </source>
</evidence>
<feature type="transmembrane region" description="Helical" evidence="1">
    <location>
        <begin position="143"/>
        <end position="175"/>
    </location>
</feature>
<dbReference type="Proteomes" id="UP001596250">
    <property type="component" value="Unassembled WGS sequence"/>
</dbReference>
<keyword evidence="1" id="KW-0812">Transmembrane</keyword>
<dbReference type="PANTHER" id="PTHR43471:SF14">
    <property type="entry name" value="ABC-2 TYPE TRANSPORT SYSTEM PERMEASE PROTEIN"/>
    <property type="match status" value="1"/>
</dbReference>
<feature type="transmembrane region" description="Helical" evidence="1">
    <location>
        <begin position="102"/>
        <end position="122"/>
    </location>
</feature>
<accession>A0ABW1IQA2</accession>
<proteinExistence type="predicted"/>
<name>A0ABW1IQA2_9BACL</name>
<evidence type="ECO:0000256" key="1">
    <source>
        <dbReference type="SAM" id="Phobius"/>
    </source>
</evidence>
<gene>
    <name evidence="2" type="ORF">ACFPXP_12625</name>
</gene>
<evidence type="ECO:0000313" key="2">
    <source>
        <dbReference type="EMBL" id="MFC5987250.1"/>
    </source>
</evidence>
<feature type="transmembrane region" description="Helical" evidence="1">
    <location>
        <begin position="215"/>
        <end position="233"/>
    </location>
</feature>
<dbReference type="Pfam" id="PF12679">
    <property type="entry name" value="ABC2_membrane_2"/>
    <property type="match status" value="1"/>
</dbReference>
<keyword evidence="1" id="KW-1133">Transmembrane helix</keyword>
<dbReference type="EMBL" id="JBHSQV010000157">
    <property type="protein sequence ID" value="MFC5987250.1"/>
    <property type="molecule type" value="Genomic_DNA"/>
</dbReference>
<feature type="transmembrane region" description="Helical" evidence="1">
    <location>
        <begin position="49"/>
        <end position="70"/>
    </location>
</feature>
<feature type="transmembrane region" description="Helical" evidence="1">
    <location>
        <begin position="187"/>
        <end position="208"/>
    </location>
</feature>
<keyword evidence="1" id="KW-0472">Membrane</keyword>
<reference evidence="3" key="1">
    <citation type="journal article" date="2019" name="Int. J. Syst. Evol. Microbiol.">
        <title>The Global Catalogue of Microorganisms (GCM) 10K type strain sequencing project: providing services to taxonomists for standard genome sequencing and annotation.</title>
        <authorList>
            <consortium name="The Broad Institute Genomics Platform"/>
            <consortium name="The Broad Institute Genome Sequencing Center for Infectious Disease"/>
            <person name="Wu L."/>
            <person name="Ma J."/>
        </authorList>
    </citation>
    <scope>NUCLEOTIDE SEQUENCE [LARGE SCALE GENOMIC DNA]</scope>
    <source>
        <strain evidence="3">CCM 8749</strain>
    </source>
</reference>
<dbReference type="RefSeq" id="WP_379894596.1">
    <property type="nucleotide sequence ID" value="NZ_CBCSCT010000046.1"/>
</dbReference>
<sequence>MMSFRVNLRNSWSRLEALWRNRQEQRLGRGPHPFWAMVSKEAADHIRSWRFNILLILVALTCLASLYSALEQFHANAGSEELDSSFVFLQLFTLSDGTLPSFITFIGFLGPLLGIGMGFDAINAEQNKGTLSRILAQPVHRDYIINAKFTASLIVVGIMFFALTMIVAGAGIITLGIPPTPSEFWRILFFVLLTVCYIAFWLNLSILFSVRFKQAATSALCAMAVWIFFSVFYDLVMRLVSRWLAPSTNASVDELVSYQEWMQNLMRISPNQLYSEGTTTLLMPSVRSLGPLTVEQVYGAIPSPLSLGQSLLLVWPQITGLAALTIVCFAISYVLFMRKEVRAR</sequence>
<protein>
    <submittedName>
        <fullName evidence="2">ABC transporter permease</fullName>
    </submittedName>
</protein>
<feature type="transmembrane region" description="Helical" evidence="1">
    <location>
        <begin position="314"/>
        <end position="336"/>
    </location>
</feature>
<dbReference type="PANTHER" id="PTHR43471">
    <property type="entry name" value="ABC TRANSPORTER PERMEASE"/>
    <property type="match status" value="1"/>
</dbReference>